<sequence>MRPSAIFRAFTGTYLLLRFRSGREHVVEIVERPARTLPSAEFKKLQQACRTVVAACLDGRQLDYGLFAPDGSAWERSVVTLVRRAADGCPIAFNAMPLLSVRRGGLPDEVLHLGLVMVDPAERSGGLSWILYGLTCFALFVRRGLRPLWISSVTQVPAVVGMVAEIFDDVYPAQAGTRASFAHQHLAHQIMQGQRAAFGVGADAGFDPVMQVITNAYTGGSDNLKKSFAVAAKHRDDRYNRFCAETLDYERGDDVLQIGRLDVGTARRFLARSVPRSAVPQLAVQGIVLAVQAVVAPLVQWLSADKPLGRLRAAR</sequence>
<gene>
    <name evidence="1" type="ORF">COC42_08470</name>
</gene>
<name>A0A2A4B9R2_9SPHN</name>
<dbReference type="OrthoDB" id="7648502at2"/>
<dbReference type="AlphaFoldDB" id="A0A2A4B9R2"/>
<organism evidence="1 2">
    <name type="scientific">Sphingomonas spermidinifaciens</name>
    <dbReference type="NCBI Taxonomy" id="1141889"/>
    <lineage>
        <taxon>Bacteria</taxon>
        <taxon>Pseudomonadati</taxon>
        <taxon>Pseudomonadota</taxon>
        <taxon>Alphaproteobacteria</taxon>
        <taxon>Sphingomonadales</taxon>
        <taxon>Sphingomonadaceae</taxon>
        <taxon>Sphingomonas</taxon>
    </lineage>
</organism>
<proteinExistence type="predicted"/>
<keyword evidence="2" id="KW-1185">Reference proteome</keyword>
<accession>A0A2A4B9R2</accession>
<dbReference type="EMBL" id="NWMW01000001">
    <property type="protein sequence ID" value="PCD04800.1"/>
    <property type="molecule type" value="Genomic_DNA"/>
</dbReference>
<comment type="caution">
    <text evidence="1">The sequence shown here is derived from an EMBL/GenBank/DDBJ whole genome shotgun (WGS) entry which is preliminary data.</text>
</comment>
<evidence type="ECO:0000313" key="2">
    <source>
        <dbReference type="Proteomes" id="UP000218366"/>
    </source>
</evidence>
<evidence type="ECO:0000313" key="1">
    <source>
        <dbReference type="EMBL" id="PCD04800.1"/>
    </source>
</evidence>
<protein>
    <submittedName>
        <fullName evidence="1">Uncharacterized protein</fullName>
    </submittedName>
</protein>
<reference evidence="1 2" key="1">
    <citation type="submission" date="2017-09" db="EMBL/GenBank/DDBJ databases">
        <title>Sphingomonas spermidinifaciens 9NM-10, whole genome shotgun sequence.</title>
        <authorList>
            <person name="Feng G."/>
            <person name="Zhu H."/>
        </authorList>
    </citation>
    <scope>NUCLEOTIDE SEQUENCE [LARGE SCALE GENOMIC DNA]</scope>
    <source>
        <strain evidence="1 2">9NM-10</strain>
    </source>
</reference>
<dbReference type="Proteomes" id="UP000218366">
    <property type="component" value="Unassembled WGS sequence"/>
</dbReference>